<dbReference type="InterPro" id="IPR042183">
    <property type="entry name" value="MmgE/PrpD_sf_1"/>
</dbReference>
<evidence type="ECO:0000259" key="3">
    <source>
        <dbReference type="Pfam" id="PF19305"/>
    </source>
</evidence>
<name>A0A974VYU6_9NOCA</name>
<dbReference type="InterPro" id="IPR045337">
    <property type="entry name" value="MmgE_PrpD_C"/>
</dbReference>
<reference evidence="4 6" key="2">
    <citation type="journal article" date="2022" name="Arch. Microbiol.">
        <title>Rhodococcus pseudokoreensis sp. nov. isolated from the rhizosphere of young M26 apple rootstocks.</title>
        <authorList>
            <person name="Kampfer P."/>
            <person name="Glaeser S.P."/>
            <person name="Blom J."/>
            <person name="Wolf J."/>
            <person name="Benning S."/>
            <person name="Schloter M."/>
            <person name="Neumann-Schaal M."/>
        </authorList>
    </citation>
    <scope>NUCLEOTIDE SEQUENCE [LARGE SCALE GENOMIC DNA]</scope>
    <source>
        <strain evidence="4 6">R79</strain>
    </source>
</reference>
<dbReference type="PANTHER" id="PTHR16943:SF8">
    <property type="entry name" value="2-METHYLCITRATE DEHYDRATASE"/>
    <property type="match status" value="1"/>
</dbReference>
<dbReference type="InterPro" id="IPR005656">
    <property type="entry name" value="MmgE_PrpD"/>
</dbReference>
<feature type="domain" description="MmgE/PrpD C-terminal" evidence="3">
    <location>
        <begin position="265"/>
        <end position="434"/>
    </location>
</feature>
<dbReference type="Pfam" id="PF03972">
    <property type="entry name" value="MmgE_PrpD_N"/>
    <property type="match status" value="1"/>
</dbReference>
<evidence type="ECO:0000313" key="4">
    <source>
        <dbReference type="EMBL" id="QSE88108.1"/>
    </source>
</evidence>
<dbReference type="InterPro" id="IPR042188">
    <property type="entry name" value="MmgE/PrpD_sf_2"/>
</dbReference>
<dbReference type="InterPro" id="IPR045336">
    <property type="entry name" value="MmgE_PrpD_N"/>
</dbReference>
<keyword evidence="6" id="KW-1185">Reference proteome</keyword>
<feature type="domain" description="MmgE/PrpD N-terminal" evidence="2">
    <location>
        <begin position="6"/>
        <end position="240"/>
    </location>
</feature>
<dbReference type="RefSeq" id="WP_206004861.1">
    <property type="nucleotide sequence ID" value="NZ_CP070619.1"/>
</dbReference>
<dbReference type="PANTHER" id="PTHR16943">
    <property type="entry name" value="2-METHYLCITRATE DEHYDRATASE-RELATED"/>
    <property type="match status" value="1"/>
</dbReference>
<gene>
    <name evidence="4" type="ORF">JWS13_05420</name>
    <name evidence="5" type="ORF">JWS13_45095</name>
</gene>
<protein>
    <submittedName>
        <fullName evidence="4">MmgE/PrpD family protein</fullName>
    </submittedName>
</protein>
<dbReference type="Proteomes" id="UP000662986">
    <property type="component" value="Chromosome"/>
</dbReference>
<sequence>MAPEDELIEFIHDTHLRDLSLDARHTVTTMIGANIGTTAAGAAEDGCTQLRHFLLARGGREEATVLVYGDRLPATAAAQLNATMARALDYEDAMVPGLHLGAALIPTALACAELRGGVDGTEFLTAVAIGAEVGARINLPDRLYNGFDPTGIAGPIAAAATASRLLGLSPERISQALGLAFNRTAGSFQSNIDGSLAVRLIQGWVAESGVLCAQLAQADLTGPTGFLDGLYGYAHLYARNEIAGAQMTADLGNRWELTNTGFKKYPSCGLTQGTTELALRAYADGVRPNMIENIEVTMTPYGHRLVGHPFNPGENPRVAAQFSASYCAAGALLHGAARLEHFRPDTILGADVQELASRTIVRADPSLDECGPGATRLTVHATNGDVLGYGIDAPPGFPGNPLSPDDHENRLRDCLSAAHGPTISSRTERLVESLNRLDQLDNVSTLIELLTA</sequence>
<evidence type="ECO:0000256" key="1">
    <source>
        <dbReference type="ARBA" id="ARBA00006174"/>
    </source>
</evidence>
<organism evidence="4 6">
    <name type="scientific">Rhodococcus pseudokoreensis</name>
    <dbReference type="NCBI Taxonomy" id="2811421"/>
    <lineage>
        <taxon>Bacteria</taxon>
        <taxon>Bacillati</taxon>
        <taxon>Actinomycetota</taxon>
        <taxon>Actinomycetes</taxon>
        <taxon>Mycobacteriales</taxon>
        <taxon>Nocardiaceae</taxon>
        <taxon>Rhodococcus</taxon>
    </lineage>
</organism>
<dbReference type="InterPro" id="IPR036148">
    <property type="entry name" value="MmgE/PrpD_sf"/>
</dbReference>
<accession>A0A974VYU6</accession>
<dbReference type="Gene3D" id="1.10.4100.10">
    <property type="entry name" value="2-methylcitrate dehydratase PrpD"/>
    <property type="match status" value="1"/>
</dbReference>
<dbReference type="SUPFAM" id="SSF103378">
    <property type="entry name" value="2-methylcitrate dehydratase PrpD"/>
    <property type="match status" value="1"/>
</dbReference>
<evidence type="ECO:0000313" key="5">
    <source>
        <dbReference type="EMBL" id="QSE95272.1"/>
    </source>
</evidence>
<reference evidence="4 6" key="1">
    <citation type="journal article" date="2021" name="Microbiol. Resour. Announc.">
        <title>Complete Genome Sequences of Two Rhodococcus sp. Strains with Large and Linear Chromosomes, Isolated from Apple Rhizosphere.</title>
        <authorList>
            <person name="Benning S."/>
            <person name="Brugnone N."/>
            <person name="Siani R."/>
            <person name="Kublik S."/>
            <person name="Schloter M."/>
            <person name="Rad V."/>
        </authorList>
    </citation>
    <scope>NUCLEOTIDE SEQUENCE [LARGE SCALE GENOMIC DNA]</scope>
    <source>
        <strain evidence="4 6">R79</strain>
    </source>
</reference>
<dbReference type="EMBL" id="CP070619">
    <property type="protein sequence ID" value="QSE88108.1"/>
    <property type="molecule type" value="Genomic_DNA"/>
</dbReference>
<dbReference type="EMBL" id="CP070619">
    <property type="protein sequence ID" value="QSE95272.1"/>
    <property type="molecule type" value="Genomic_DNA"/>
</dbReference>
<comment type="similarity">
    <text evidence="1">Belongs to the PrpD family.</text>
</comment>
<dbReference type="Gene3D" id="3.30.1330.120">
    <property type="entry name" value="2-methylcitrate dehydratase PrpD"/>
    <property type="match status" value="1"/>
</dbReference>
<dbReference type="Pfam" id="PF19305">
    <property type="entry name" value="MmgE_PrpD_C"/>
    <property type="match status" value="1"/>
</dbReference>
<evidence type="ECO:0000313" key="6">
    <source>
        <dbReference type="Proteomes" id="UP000662986"/>
    </source>
</evidence>
<proteinExistence type="inferred from homology"/>
<evidence type="ECO:0000259" key="2">
    <source>
        <dbReference type="Pfam" id="PF03972"/>
    </source>
</evidence>